<dbReference type="SUPFAM" id="SSF56112">
    <property type="entry name" value="Protein kinase-like (PK-like)"/>
    <property type="match status" value="1"/>
</dbReference>
<organism evidence="2 3">
    <name type="scientific">Tectimicrobiota bacterium</name>
    <dbReference type="NCBI Taxonomy" id="2528274"/>
    <lineage>
        <taxon>Bacteria</taxon>
        <taxon>Pseudomonadati</taxon>
        <taxon>Nitrospinota/Tectimicrobiota group</taxon>
        <taxon>Candidatus Tectimicrobiota</taxon>
    </lineage>
</organism>
<dbReference type="Gene3D" id="3.90.1200.10">
    <property type="match status" value="1"/>
</dbReference>
<feature type="domain" description="Aminoglycoside phosphotransferase" evidence="1">
    <location>
        <begin position="145"/>
        <end position="337"/>
    </location>
</feature>
<dbReference type="Proteomes" id="UP000769766">
    <property type="component" value="Unassembled WGS sequence"/>
</dbReference>
<dbReference type="AlphaFoldDB" id="A0A932CLE0"/>
<proteinExistence type="predicted"/>
<evidence type="ECO:0000313" key="2">
    <source>
        <dbReference type="EMBL" id="MBI2875299.1"/>
    </source>
</evidence>
<evidence type="ECO:0000313" key="3">
    <source>
        <dbReference type="Proteomes" id="UP000769766"/>
    </source>
</evidence>
<accession>A0A932CLE0</accession>
<dbReference type="InterPro" id="IPR011009">
    <property type="entry name" value="Kinase-like_dom_sf"/>
</dbReference>
<sequence length="431" mass="50180">MAIQSEGIGLFPFIESDHPFYPQVQRFRTLLSENPLYAEAVERVKGGRTAVHSEIKGRLVPGHGWELSRFYWSFQSWDESRPLRFHALTLYSAAQTGQTSFYEFPQDPYLTTVVSFFGEKPFRPDEEGTAGQLDVLQYVPLRRLTFRISDPHETIAPVIGKFKRRSRFKESYNRLVSVSRAIRRSQSAFSVAAPVGIDEAHCLFFQEARPGKDLSTLLDKDRFPELLHRMGTIHRDLHGQNVPDVPEWDFGAFLQNLGRDIQWISFFRPEQGPFLDDIRDLLLRQVPRIDPGEYSFCHGDFVCSQILLENDHWSVIDFDLGMRGDPYLEIAMLLASLKYDVPLFEAHFICRKQGESDILEEACESYLNGYQERAQKALSRKRLLWYRICAEIYYLSLMLKKDRFCSMAFDRTIEQVRHLSEQLGKDKRRDP</sequence>
<dbReference type="InterPro" id="IPR002575">
    <property type="entry name" value="Aminoglycoside_PTrfase"/>
</dbReference>
<reference evidence="2" key="1">
    <citation type="submission" date="2020-07" db="EMBL/GenBank/DDBJ databases">
        <title>Huge and variable diversity of episymbiotic CPR bacteria and DPANN archaea in groundwater ecosystems.</title>
        <authorList>
            <person name="He C.Y."/>
            <person name="Keren R."/>
            <person name="Whittaker M."/>
            <person name="Farag I.F."/>
            <person name="Doudna J."/>
            <person name="Cate J.H.D."/>
            <person name="Banfield J.F."/>
        </authorList>
    </citation>
    <scope>NUCLEOTIDE SEQUENCE</scope>
    <source>
        <strain evidence="2">NC_groundwater_672_Ag_B-0.1um_62_36</strain>
    </source>
</reference>
<gene>
    <name evidence="2" type="ORF">HYY20_00265</name>
</gene>
<comment type="caution">
    <text evidence="2">The sequence shown here is derived from an EMBL/GenBank/DDBJ whole genome shotgun (WGS) entry which is preliminary data.</text>
</comment>
<evidence type="ECO:0000259" key="1">
    <source>
        <dbReference type="Pfam" id="PF01636"/>
    </source>
</evidence>
<name>A0A932CLE0_UNCTE</name>
<protein>
    <submittedName>
        <fullName evidence="2">Aminoglycoside phosphotransferase family protein</fullName>
    </submittedName>
</protein>
<dbReference type="EMBL" id="JACPRF010000011">
    <property type="protein sequence ID" value="MBI2875299.1"/>
    <property type="molecule type" value="Genomic_DNA"/>
</dbReference>
<dbReference type="Pfam" id="PF01636">
    <property type="entry name" value="APH"/>
    <property type="match status" value="1"/>
</dbReference>